<protein>
    <submittedName>
        <fullName evidence="2">Uncharacterized protein</fullName>
    </submittedName>
</protein>
<reference evidence="2 3" key="1">
    <citation type="submission" date="2022-03" db="EMBL/GenBank/DDBJ databases">
        <title>Genome data of Colletotrichum spp.</title>
        <authorList>
            <person name="Utami Y.D."/>
            <person name="Hiruma K."/>
        </authorList>
    </citation>
    <scope>NUCLEOTIDE SEQUENCE [LARGE SCALE GENOMIC DNA]</scope>
    <source>
        <strain evidence="2 3">MAFF 239500</strain>
    </source>
</reference>
<dbReference type="AlphaFoldDB" id="A0AA37P1C9"/>
<evidence type="ECO:0000256" key="1">
    <source>
        <dbReference type="SAM" id="MobiDB-lite"/>
    </source>
</evidence>
<keyword evidence="3" id="KW-1185">Reference proteome</keyword>
<feature type="region of interest" description="Disordered" evidence="1">
    <location>
        <begin position="213"/>
        <end position="234"/>
    </location>
</feature>
<evidence type="ECO:0000313" key="3">
    <source>
        <dbReference type="Proteomes" id="UP001055115"/>
    </source>
</evidence>
<proteinExistence type="predicted"/>
<name>A0AA37P1C9_9PEZI</name>
<dbReference type="Proteomes" id="UP001055115">
    <property type="component" value="Unassembled WGS sequence"/>
</dbReference>
<dbReference type="EMBL" id="BQXU01000016">
    <property type="protein sequence ID" value="GKT46580.1"/>
    <property type="molecule type" value="Genomic_DNA"/>
</dbReference>
<dbReference type="RefSeq" id="XP_049128930.1">
    <property type="nucleotide sequence ID" value="XM_049272973.1"/>
</dbReference>
<gene>
    <name evidence="2" type="ORF">ColSpa_06761</name>
</gene>
<comment type="caution">
    <text evidence="2">The sequence shown here is derived from an EMBL/GenBank/DDBJ whole genome shotgun (WGS) entry which is preliminary data.</text>
</comment>
<evidence type="ECO:0000313" key="2">
    <source>
        <dbReference type="EMBL" id="GKT46580.1"/>
    </source>
</evidence>
<dbReference type="GeneID" id="73327563"/>
<sequence>MSQENLPNFNEQFKAALEEFDIIRKEETRISASGEEFVLVENVTKRLTSALPSPAYQTDSMYVDKLDRLAQTAYFQHNSNPPHLRRRDYDDYLSVFYILLDIGAPALIHQFRECNFNTDALPIDYPRLLRYIPSPSRFADFHKRFYKQQFCWCPIRFEMGMGRKYPDCISPFSFKHKITPYRDGKGPRENTASLYEIDVPEELVGPELRKSMASARVERQEKGTHGGNSKGYLH</sequence>
<organism evidence="2 3">
    <name type="scientific">Colletotrichum spaethianum</name>
    <dbReference type="NCBI Taxonomy" id="700344"/>
    <lineage>
        <taxon>Eukaryota</taxon>
        <taxon>Fungi</taxon>
        <taxon>Dikarya</taxon>
        <taxon>Ascomycota</taxon>
        <taxon>Pezizomycotina</taxon>
        <taxon>Sordariomycetes</taxon>
        <taxon>Hypocreomycetidae</taxon>
        <taxon>Glomerellales</taxon>
        <taxon>Glomerellaceae</taxon>
        <taxon>Colletotrichum</taxon>
        <taxon>Colletotrichum spaethianum species complex</taxon>
    </lineage>
</organism>
<accession>A0AA37P1C9</accession>
<feature type="compositionally biased region" description="Gly residues" evidence="1">
    <location>
        <begin position="225"/>
        <end position="234"/>
    </location>
</feature>